<dbReference type="Pfam" id="PF20568">
    <property type="entry name" value="DUF6777"/>
    <property type="match status" value="1"/>
</dbReference>
<dbReference type="OrthoDB" id="4655582at2"/>
<keyword evidence="5" id="KW-1185">Reference proteome</keyword>
<feature type="region of interest" description="Disordered" evidence="1">
    <location>
        <begin position="1"/>
        <end position="24"/>
    </location>
</feature>
<reference evidence="4 5" key="1">
    <citation type="submission" date="2018-03" db="EMBL/GenBank/DDBJ databases">
        <title>Characteristics and genome of n-alkane degrading marine bacteria Gordonia iterans isolated from crude oil contaminated in Tae-an, South Korea.</title>
        <authorList>
            <person name="Lee S.-S."/>
            <person name="Kim H."/>
        </authorList>
    </citation>
    <scope>NUCLEOTIDE SEQUENCE [LARGE SCALE GENOMIC DNA]</scope>
    <source>
        <strain evidence="4 5">Co17</strain>
    </source>
</reference>
<organism evidence="4 5">
    <name type="scientific">Gordonia iterans</name>
    <dbReference type="NCBI Taxonomy" id="1004901"/>
    <lineage>
        <taxon>Bacteria</taxon>
        <taxon>Bacillati</taxon>
        <taxon>Actinomycetota</taxon>
        <taxon>Actinomycetes</taxon>
        <taxon>Mycobacteriales</taxon>
        <taxon>Gordoniaceae</taxon>
        <taxon>Gordonia</taxon>
    </lineage>
</organism>
<keyword evidence="2" id="KW-0812">Transmembrane</keyword>
<feature type="region of interest" description="Disordered" evidence="1">
    <location>
        <begin position="343"/>
        <end position="403"/>
    </location>
</feature>
<name>A0A2S0KBZ6_9ACTN</name>
<keyword evidence="2" id="KW-1133">Transmembrane helix</keyword>
<dbReference type="EMBL" id="CP027433">
    <property type="protein sequence ID" value="AVL99212.1"/>
    <property type="molecule type" value="Genomic_DNA"/>
</dbReference>
<dbReference type="Proteomes" id="UP000239814">
    <property type="component" value="Chromosome"/>
</dbReference>
<evidence type="ECO:0000313" key="4">
    <source>
        <dbReference type="EMBL" id="AVL99212.1"/>
    </source>
</evidence>
<feature type="compositionally biased region" description="Low complexity" evidence="1">
    <location>
        <begin position="365"/>
        <end position="379"/>
    </location>
</feature>
<feature type="region of interest" description="Disordered" evidence="1">
    <location>
        <begin position="488"/>
        <end position="546"/>
    </location>
</feature>
<dbReference type="RefSeq" id="WP_105940948.1">
    <property type="nucleotide sequence ID" value="NZ_CP027433.1"/>
</dbReference>
<keyword evidence="2" id="KW-0472">Membrane</keyword>
<sequence length="546" mass="55835">MTYPPPGGHGFPQSPHHPPAVPAAKRNQRRLTIALSAIVVVLAVIVALVANQLIFEATGKAPLPSLTLRAANDSGEDPFTDSVVLTNKVQPAAPRVETAAGAGVRLVNGTAPGLYATPGTASCDAAALGNRLSANPGAARAWAAVQGIRPQDIPWYLDSLTPVVLTADTWVTNHSYSSGGARAFQSVLQSGTAVFVDAAGVPRVACACGNPLRPPAAAPIGGYRVRGDRWPGYQPRYTYKVTTNNTYVTNNTTVVQQTPPPGLSPTDVLRLIDTVTGALVATPVGDLLNLPPRPEGTPEFTVERAAATNVAVSFDDEEEATANGLAGAQQTGPAAEVVEAAENNGDDPFRNDATASSGAPDVHASDAGQPAPADPGAPSTGESSPSADRETATVFDPASSGDAIGSLTFDDDGREVTCTLPTTFATATVSPAPGNAPECARLTFRAADLTKTAVESAVSADAARVWRVTPVGQTAPIAVVRASWQTLAAPSTSATTTPERTTTTEDTPSPAPTPTETTPTETTTQTPRETPTPPSTGESAAPVPSS</sequence>
<evidence type="ECO:0000313" key="5">
    <source>
        <dbReference type="Proteomes" id="UP000239814"/>
    </source>
</evidence>
<proteinExistence type="predicted"/>
<protein>
    <recommendedName>
        <fullName evidence="3">DUF6777 domain-containing protein</fullName>
    </recommendedName>
</protein>
<dbReference type="KEGG" id="git:C6V83_01775"/>
<gene>
    <name evidence="4" type="ORF">C6V83_01775</name>
</gene>
<feature type="transmembrane region" description="Helical" evidence="2">
    <location>
        <begin position="33"/>
        <end position="55"/>
    </location>
</feature>
<evidence type="ECO:0000256" key="1">
    <source>
        <dbReference type="SAM" id="MobiDB-lite"/>
    </source>
</evidence>
<evidence type="ECO:0000256" key="2">
    <source>
        <dbReference type="SAM" id="Phobius"/>
    </source>
</evidence>
<accession>A0A2S0KBZ6</accession>
<feature type="domain" description="DUF6777" evidence="3">
    <location>
        <begin position="106"/>
        <end position="252"/>
    </location>
</feature>
<dbReference type="AlphaFoldDB" id="A0A2S0KBZ6"/>
<evidence type="ECO:0000259" key="3">
    <source>
        <dbReference type="Pfam" id="PF20568"/>
    </source>
</evidence>
<dbReference type="InterPro" id="IPR046704">
    <property type="entry name" value="DUF6777"/>
</dbReference>